<reference evidence="1 2" key="1">
    <citation type="submission" date="2015-09" db="EMBL/GenBank/DDBJ databases">
        <authorList>
            <consortium name="Pathogen Informatics"/>
        </authorList>
    </citation>
    <scope>NUCLEOTIDE SEQUENCE [LARGE SCALE GENOMIC DNA]</scope>
    <source>
        <strain evidence="1 2">2789STDY5834842</strain>
    </source>
</reference>
<dbReference type="AlphaFoldDB" id="A0A174CNJ7"/>
<organism evidence="1 2">
    <name type="scientific">Phocaeicola vulgatus</name>
    <name type="common">Bacteroides vulgatus</name>
    <dbReference type="NCBI Taxonomy" id="821"/>
    <lineage>
        <taxon>Bacteria</taxon>
        <taxon>Pseudomonadati</taxon>
        <taxon>Bacteroidota</taxon>
        <taxon>Bacteroidia</taxon>
        <taxon>Bacteroidales</taxon>
        <taxon>Bacteroidaceae</taxon>
        <taxon>Phocaeicola</taxon>
    </lineage>
</organism>
<proteinExistence type="predicted"/>
<evidence type="ECO:0000313" key="1">
    <source>
        <dbReference type="EMBL" id="CUO14902.1"/>
    </source>
</evidence>
<protein>
    <submittedName>
        <fullName evidence="1">Uncharacterized protein</fullName>
    </submittedName>
</protein>
<dbReference type="EMBL" id="CYZI01000005">
    <property type="protein sequence ID" value="CUO14902.1"/>
    <property type="molecule type" value="Genomic_DNA"/>
</dbReference>
<accession>A0A174CNJ7</accession>
<sequence length="42" mass="4923">MPITSYFTKNNRQMAFSYNPISMVRAGKPESFFIVISLKFLF</sequence>
<name>A0A174CNJ7_PHOVU</name>
<gene>
    <name evidence="1" type="ORF">ERS852457_01438</name>
</gene>
<evidence type="ECO:0000313" key="2">
    <source>
        <dbReference type="Proteomes" id="UP000095333"/>
    </source>
</evidence>
<dbReference type="Proteomes" id="UP000095333">
    <property type="component" value="Unassembled WGS sequence"/>
</dbReference>